<dbReference type="NCBIfam" id="NF045542">
    <property type="entry name" value="Clp_rel_HeadMat"/>
    <property type="match status" value="1"/>
</dbReference>
<dbReference type="RefSeq" id="WP_092853818.1">
    <property type="nucleotide sequence ID" value="NZ_FMAH01000035.1"/>
</dbReference>
<evidence type="ECO:0000256" key="2">
    <source>
        <dbReference type="ARBA" id="ARBA00022490"/>
    </source>
</evidence>
<evidence type="ECO:0000256" key="7">
    <source>
        <dbReference type="SAM" id="MobiDB-lite"/>
    </source>
</evidence>
<name>A0A1C3WNY4_9HYPH</name>
<feature type="compositionally biased region" description="Acidic residues" evidence="7">
    <location>
        <begin position="243"/>
        <end position="252"/>
    </location>
</feature>
<dbReference type="Pfam" id="PF00574">
    <property type="entry name" value="CLP_protease"/>
    <property type="match status" value="1"/>
</dbReference>
<evidence type="ECO:0000256" key="6">
    <source>
        <dbReference type="RuleBase" id="RU003567"/>
    </source>
</evidence>
<proteinExistence type="inferred from homology"/>
<dbReference type="OrthoDB" id="9806592at2"/>
<dbReference type="PRINTS" id="PR00127">
    <property type="entry name" value="CLPPROTEASEP"/>
</dbReference>
<dbReference type="GO" id="GO:0051117">
    <property type="term" value="F:ATPase binding"/>
    <property type="evidence" value="ECO:0007669"/>
    <property type="project" value="TreeGrafter"/>
</dbReference>
<dbReference type="SUPFAM" id="SSF52096">
    <property type="entry name" value="ClpP/crotonase"/>
    <property type="match status" value="1"/>
</dbReference>
<dbReference type="CDD" id="cd07016">
    <property type="entry name" value="S14_ClpP_1"/>
    <property type="match status" value="1"/>
</dbReference>
<organism evidence="8 9">
    <name type="scientific">Rhizobium miluonense</name>
    <dbReference type="NCBI Taxonomy" id="411945"/>
    <lineage>
        <taxon>Bacteria</taxon>
        <taxon>Pseudomonadati</taxon>
        <taxon>Pseudomonadota</taxon>
        <taxon>Alphaproteobacteria</taxon>
        <taxon>Hyphomicrobiales</taxon>
        <taxon>Rhizobiaceae</taxon>
        <taxon>Rhizobium/Agrobacterium group</taxon>
        <taxon>Rhizobium</taxon>
    </lineage>
</organism>
<protein>
    <recommendedName>
        <fullName evidence="6">ATP-dependent Clp protease proteolytic subunit</fullName>
    </recommendedName>
</protein>
<gene>
    <name evidence="8" type="ORF">GA0061102_103521</name>
</gene>
<evidence type="ECO:0000256" key="5">
    <source>
        <dbReference type="ARBA" id="ARBA00022825"/>
    </source>
</evidence>
<feature type="compositionally biased region" description="Acidic residues" evidence="7">
    <location>
        <begin position="271"/>
        <end position="289"/>
    </location>
</feature>
<sequence length="395" mass="42268">MTRFKRVKALAPSPAEICLFSGIGADETGEGITAQWFDAEFKALGNPAEVLVRINSPGGDVFTAEAIFTILSMSQAQITARIEGLAASAATLIAMAADRVEIASNGFMLIHEPYSAGAGGTADELRIASEDLQRLTDRYVEAYAKKTGQSEEDVLALMKENRLLSAQEAVEFGLCDEVIDPSQASINLKLVPQHLRAAVETAMHKGIAMAVTPKKNKTESAIAALSAKLDALAAIVAKAEDDGYAEDGDENDDKPSDARKARKARKARAEDDNDLSAEDDDDMNADVDDDDKRADADEDDKEDDDEPTARKARAAVKGLSYARRVADLCALAGRDDLTAGFLTKAVPVADVRRRLLKARSEKEGSTSNARGAVVRTKQEDVAKGWDAAVAKLGKR</sequence>
<keyword evidence="5" id="KW-0720">Serine protease</keyword>
<dbReference type="STRING" id="411945.GA0061102_103521"/>
<comment type="similarity">
    <text evidence="1 6">Belongs to the peptidase S14 family.</text>
</comment>
<dbReference type="Gene3D" id="3.90.226.10">
    <property type="entry name" value="2-enoyl-CoA Hydratase, Chain A, domain 1"/>
    <property type="match status" value="1"/>
</dbReference>
<keyword evidence="3" id="KW-0645">Protease</keyword>
<dbReference type="EMBL" id="FMAH01000035">
    <property type="protein sequence ID" value="SCB41802.1"/>
    <property type="molecule type" value="Genomic_DNA"/>
</dbReference>
<evidence type="ECO:0000313" key="8">
    <source>
        <dbReference type="EMBL" id="SCB41802.1"/>
    </source>
</evidence>
<feature type="compositionally biased region" description="Acidic residues" evidence="7">
    <location>
        <begin position="296"/>
        <end position="306"/>
    </location>
</feature>
<dbReference type="Proteomes" id="UP000199435">
    <property type="component" value="Unassembled WGS sequence"/>
</dbReference>
<dbReference type="InterPro" id="IPR023562">
    <property type="entry name" value="ClpP/TepA"/>
</dbReference>
<dbReference type="PANTHER" id="PTHR10381">
    <property type="entry name" value="ATP-DEPENDENT CLP PROTEASE PROTEOLYTIC SUBUNIT"/>
    <property type="match status" value="1"/>
</dbReference>
<dbReference type="GO" id="GO:0006515">
    <property type="term" value="P:protein quality control for misfolded or incompletely synthesized proteins"/>
    <property type="evidence" value="ECO:0007669"/>
    <property type="project" value="TreeGrafter"/>
</dbReference>
<dbReference type="InterPro" id="IPR001907">
    <property type="entry name" value="ClpP"/>
</dbReference>
<dbReference type="GO" id="GO:0009368">
    <property type="term" value="C:endopeptidase Clp complex"/>
    <property type="evidence" value="ECO:0007669"/>
    <property type="project" value="TreeGrafter"/>
</dbReference>
<dbReference type="PANTHER" id="PTHR10381:SF70">
    <property type="entry name" value="ATP-DEPENDENT CLP PROTEASE PROTEOLYTIC SUBUNIT"/>
    <property type="match status" value="1"/>
</dbReference>
<feature type="region of interest" description="Disordered" evidence="7">
    <location>
        <begin position="243"/>
        <end position="315"/>
    </location>
</feature>
<keyword evidence="9" id="KW-1185">Reference proteome</keyword>
<evidence type="ECO:0000313" key="9">
    <source>
        <dbReference type="Proteomes" id="UP000199435"/>
    </source>
</evidence>
<dbReference type="AlphaFoldDB" id="A0A1C3WNY4"/>
<dbReference type="GO" id="GO:0004252">
    <property type="term" value="F:serine-type endopeptidase activity"/>
    <property type="evidence" value="ECO:0007669"/>
    <property type="project" value="InterPro"/>
</dbReference>
<evidence type="ECO:0000256" key="1">
    <source>
        <dbReference type="ARBA" id="ARBA00007039"/>
    </source>
</evidence>
<dbReference type="GO" id="GO:0004176">
    <property type="term" value="F:ATP-dependent peptidase activity"/>
    <property type="evidence" value="ECO:0007669"/>
    <property type="project" value="InterPro"/>
</dbReference>
<keyword evidence="2" id="KW-0963">Cytoplasm</keyword>
<reference evidence="9" key="1">
    <citation type="submission" date="2016-08" db="EMBL/GenBank/DDBJ databases">
        <authorList>
            <person name="Varghese N."/>
            <person name="Submissions Spin"/>
        </authorList>
    </citation>
    <scope>NUCLEOTIDE SEQUENCE [LARGE SCALE GENOMIC DNA]</scope>
    <source>
        <strain evidence="9">HAMBI 2971</strain>
    </source>
</reference>
<evidence type="ECO:0000256" key="3">
    <source>
        <dbReference type="ARBA" id="ARBA00022670"/>
    </source>
</evidence>
<evidence type="ECO:0000256" key="4">
    <source>
        <dbReference type="ARBA" id="ARBA00022801"/>
    </source>
</evidence>
<dbReference type="InterPro" id="IPR029045">
    <property type="entry name" value="ClpP/crotonase-like_dom_sf"/>
</dbReference>
<keyword evidence="4" id="KW-0378">Hydrolase</keyword>
<accession>A0A1C3WNY4</accession>